<dbReference type="HOGENOM" id="CLU_171088_0_0_3"/>
<dbReference type="Proteomes" id="UP000000268">
    <property type="component" value="Chromosome"/>
</dbReference>
<dbReference type="eggNOG" id="ENOG50331IB">
    <property type="taxonomic scope" value="Bacteria"/>
</dbReference>
<reference evidence="1 2" key="1">
    <citation type="journal article" date="2008" name="Proc. Natl. Acad. Sci. U.S.A.">
        <title>Niche adaptation and genome expansion in the chlorophyll d-producing cyanobacterium Acaryochloris marina.</title>
        <authorList>
            <person name="Swingley W.D."/>
            <person name="Chen M."/>
            <person name="Cheung P.C."/>
            <person name="Conrad A.L."/>
            <person name="Dejesa L.C."/>
            <person name="Hao J."/>
            <person name="Honchak B.M."/>
            <person name="Karbach L.E."/>
            <person name="Kurdoglu A."/>
            <person name="Lahiri S."/>
            <person name="Mastrian S.D."/>
            <person name="Miyashita H."/>
            <person name="Page L."/>
            <person name="Ramakrishna P."/>
            <person name="Satoh S."/>
            <person name="Sattley W.M."/>
            <person name="Shimada Y."/>
            <person name="Taylor H.L."/>
            <person name="Tomo T."/>
            <person name="Tsuchiya T."/>
            <person name="Wang Z.T."/>
            <person name="Raymond J."/>
            <person name="Mimuro M."/>
            <person name="Blankenship R.E."/>
            <person name="Touchman J.W."/>
        </authorList>
    </citation>
    <scope>NUCLEOTIDE SEQUENCE [LARGE SCALE GENOMIC DNA]</scope>
    <source>
        <strain evidence="2">MBIC 11017</strain>
    </source>
</reference>
<dbReference type="KEGG" id="amr:AM1_3843"/>
<dbReference type="RefSeq" id="WP_012164199.1">
    <property type="nucleotide sequence ID" value="NC_009925.1"/>
</dbReference>
<accession>B0C6Y9</accession>
<name>B0C6Y9_ACAM1</name>
<evidence type="ECO:0000313" key="1">
    <source>
        <dbReference type="EMBL" id="ABW28828.1"/>
    </source>
</evidence>
<gene>
    <name evidence="1" type="ordered locus">AM1_3843</name>
</gene>
<dbReference type="STRING" id="329726.AM1_3843"/>
<organism evidence="1 2">
    <name type="scientific">Acaryochloris marina (strain MBIC 11017)</name>
    <dbReference type="NCBI Taxonomy" id="329726"/>
    <lineage>
        <taxon>Bacteria</taxon>
        <taxon>Bacillati</taxon>
        <taxon>Cyanobacteriota</taxon>
        <taxon>Cyanophyceae</taxon>
        <taxon>Acaryochloridales</taxon>
        <taxon>Acaryochloridaceae</taxon>
        <taxon>Acaryochloris</taxon>
    </lineage>
</organism>
<dbReference type="AlphaFoldDB" id="B0C6Y9"/>
<evidence type="ECO:0000313" key="2">
    <source>
        <dbReference type="Proteomes" id="UP000000268"/>
    </source>
</evidence>
<sequence length="98" mass="11226">MTVTYKEYDIQCPGLPLAIYREIAAHLLQVEGVETELLPQEAEHFDYSLSQIGWLRLRHPQDLPTADQGRIDQILSFYAQRYGDWIARSDAESTPSST</sequence>
<dbReference type="EMBL" id="CP000828">
    <property type="protein sequence ID" value="ABW28828.1"/>
    <property type="molecule type" value="Genomic_DNA"/>
</dbReference>
<keyword evidence="2" id="KW-1185">Reference proteome</keyword>
<proteinExistence type="predicted"/>
<protein>
    <submittedName>
        <fullName evidence="1">Uncharacterized protein</fullName>
    </submittedName>
</protein>